<dbReference type="InterPro" id="IPR057326">
    <property type="entry name" value="KR_dom"/>
</dbReference>
<reference evidence="4" key="1">
    <citation type="submission" date="2021-01" db="EMBL/GenBank/DDBJ databases">
        <title>Whole genome shotgun sequence of Virgisporangium ochraceum NBRC 16418.</title>
        <authorList>
            <person name="Komaki H."/>
            <person name="Tamura T."/>
        </authorList>
    </citation>
    <scope>NUCLEOTIDE SEQUENCE</scope>
    <source>
        <strain evidence="4">NBRC 16418</strain>
    </source>
</reference>
<dbReference type="RefSeq" id="WP_203926810.1">
    <property type="nucleotide sequence ID" value="NZ_BOPH01000021.1"/>
</dbReference>
<gene>
    <name evidence="4" type="ORF">Voc01_017570</name>
</gene>
<comment type="similarity">
    <text evidence="1">Belongs to the short-chain dehydrogenases/reductases (SDR) family.</text>
</comment>
<dbReference type="InterPro" id="IPR020904">
    <property type="entry name" value="Sc_DH/Rdtase_CS"/>
</dbReference>
<dbReference type="SMART" id="SM00822">
    <property type="entry name" value="PKS_KR"/>
    <property type="match status" value="1"/>
</dbReference>
<dbReference type="EMBL" id="BOPH01000021">
    <property type="protein sequence ID" value="GIJ66840.1"/>
    <property type="molecule type" value="Genomic_DNA"/>
</dbReference>
<dbReference type="Pfam" id="PF13561">
    <property type="entry name" value="adh_short_C2"/>
    <property type="match status" value="1"/>
</dbReference>
<evidence type="ECO:0000256" key="2">
    <source>
        <dbReference type="ARBA" id="ARBA00023002"/>
    </source>
</evidence>
<name>A0A8J3ZR87_9ACTN</name>
<organism evidence="4 5">
    <name type="scientific">Virgisporangium ochraceum</name>
    <dbReference type="NCBI Taxonomy" id="65505"/>
    <lineage>
        <taxon>Bacteria</taxon>
        <taxon>Bacillati</taxon>
        <taxon>Actinomycetota</taxon>
        <taxon>Actinomycetes</taxon>
        <taxon>Micromonosporales</taxon>
        <taxon>Micromonosporaceae</taxon>
        <taxon>Virgisporangium</taxon>
    </lineage>
</organism>
<evidence type="ECO:0000313" key="5">
    <source>
        <dbReference type="Proteomes" id="UP000635606"/>
    </source>
</evidence>
<dbReference type="PANTHER" id="PTHR42760">
    <property type="entry name" value="SHORT-CHAIN DEHYDROGENASES/REDUCTASES FAMILY MEMBER"/>
    <property type="match status" value="1"/>
</dbReference>
<keyword evidence="2" id="KW-0560">Oxidoreductase</keyword>
<sequence length="244" mass="25126">MRYAGRVALVTGAGSGIGLATALRLAGDGALVACLDIRPGITGDRLGGAALDLEVDVTDEAAVRTAVEETVSWAGRLDLVVNAAGVASFAHTTDVEWREWQRVLEVNLTGPFLVTREALPHLVESKGAVVNVASLAGVRGWRYSAAYSASKGGLVALTRSLAVEYAKAGVRFACVCPGSVDTPLRQAIEPVPDADPDLLTHGRALVDPPVADPEEIAAAIAFLGSKEARFATGAVLRMDGGAGA</sequence>
<dbReference type="SUPFAM" id="SSF51735">
    <property type="entry name" value="NAD(P)-binding Rossmann-fold domains"/>
    <property type="match status" value="1"/>
</dbReference>
<evidence type="ECO:0000313" key="4">
    <source>
        <dbReference type="EMBL" id="GIJ66840.1"/>
    </source>
</evidence>
<dbReference type="PANTHER" id="PTHR42760:SF133">
    <property type="entry name" value="3-OXOACYL-[ACYL-CARRIER-PROTEIN] REDUCTASE"/>
    <property type="match status" value="1"/>
</dbReference>
<dbReference type="InterPro" id="IPR002347">
    <property type="entry name" value="SDR_fam"/>
</dbReference>
<dbReference type="AlphaFoldDB" id="A0A8J3ZR87"/>
<dbReference type="PRINTS" id="PR00080">
    <property type="entry name" value="SDRFAMILY"/>
</dbReference>
<dbReference type="InterPro" id="IPR036291">
    <property type="entry name" value="NAD(P)-bd_dom_sf"/>
</dbReference>
<feature type="domain" description="Ketoreductase" evidence="3">
    <location>
        <begin position="6"/>
        <end position="176"/>
    </location>
</feature>
<dbReference type="Gene3D" id="3.40.50.720">
    <property type="entry name" value="NAD(P)-binding Rossmann-like Domain"/>
    <property type="match status" value="1"/>
</dbReference>
<dbReference type="FunFam" id="3.40.50.720:FF:000084">
    <property type="entry name" value="Short-chain dehydrogenase reductase"/>
    <property type="match status" value="1"/>
</dbReference>
<dbReference type="Proteomes" id="UP000635606">
    <property type="component" value="Unassembled WGS sequence"/>
</dbReference>
<protein>
    <submittedName>
        <fullName evidence="4">Short-chain dehydrogenase</fullName>
    </submittedName>
</protein>
<accession>A0A8J3ZR87</accession>
<evidence type="ECO:0000256" key="1">
    <source>
        <dbReference type="ARBA" id="ARBA00006484"/>
    </source>
</evidence>
<keyword evidence="5" id="KW-1185">Reference proteome</keyword>
<comment type="caution">
    <text evidence="4">The sequence shown here is derived from an EMBL/GenBank/DDBJ whole genome shotgun (WGS) entry which is preliminary data.</text>
</comment>
<proteinExistence type="inferred from homology"/>
<dbReference type="PRINTS" id="PR00081">
    <property type="entry name" value="GDHRDH"/>
</dbReference>
<dbReference type="GO" id="GO:0016616">
    <property type="term" value="F:oxidoreductase activity, acting on the CH-OH group of donors, NAD or NADP as acceptor"/>
    <property type="evidence" value="ECO:0007669"/>
    <property type="project" value="UniProtKB-ARBA"/>
</dbReference>
<dbReference type="CDD" id="cd05233">
    <property type="entry name" value="SDR_c"/>
    <property type="match status" value="1"/>
</dbReference>
<dbReference type="PROSITE" id="PS00061">
    <property type="entry name" value="ADH_SHORT"/>
    <property type="match status" value="1"/>
</dbReference>
<evidence type="ECO:0000259" key="3">
    <source>
        <dbReference type="SMART" id="SM00822"/>
    </source>
</evidence>